<accession>A0ACD3Z499</accession>
<evidence type="ECO:0000313" key="1">
    <source>
        <dbReference type="EMBL" id="UPK96083.1"/>
    </source>
</evidence>
<dbReference type="Proteomes" id="UP000830768">
    <property type="component" value="Chromosome 6"/>
</dbReference>
<gene>
    <name evidence="1" type="ORF">LCI18_007018</name>
</gene>
<name>A0ACD3Z499_FUSSC</name>
<keyword evidence="2" id="KW-1185">Reference proteome</keyword>
<protein>
    <submittedName>
        <fullName evidence="1">Uncharacterized protein</fullName>
    </submittedName>
</protein>
<sequence length="448" mass="50772">MLLAPYSLFEIRLETGVVILRGGQDEAQDYLLRGVVVLCLQSPLRVEEIGLELVGTLCHPWAEPEPLIPKTILLEHKWPPFIGSRDTSTTLPAGNYEWPFEFMLPGNTAETVEGMPEACISYRLKATISRPKLLRVVYTRKSLRVFRTPLPDTLEMMQSLPIERTWLNKIDYFVNLSTGFVMHGGSVILEMRLSPVIKGLSLEHFSVSLMEFREFHVQNRTLFPPRDHRTERTISTWDFQVSTDHNRQDMHEGAGPQVWAITQKLDIPNRLSDCVQDMDVRGIRVYHKVRVVIPLRNADGHISELAVGLPLFITINTNIPFDEQRSGSNHLTLGPFFEPDTINPPGYGEHILDQLFDDLPHEEVQSTGSLPATAGDTRQNPEFGGQEMSVPSSSEPFELDSAEMEELSQIPSYQTALRTPLRFHRQPGNIQLPAYEAAARSNRQDQID</sequence>
<proteinExistence type="predicted"/>
<organism evidence="1 2">
    <name type="scientific">Fusarium solani subsp. cucurbitae</name>
    <name type="common">Neocosmosporum cucurbitae</name>
    <dbReference type="NCBI Taxonomy" id="2747967"/>
    <lineage>
        <taxon>Eukaryota</taxon>
        <taxon>Fungi</taxon>
        <taxon>Dikarya</taxon>
        <taxon>Ascomycota</taxon>
        <taxon>Pezizomycotina</taxon>
        <taxon>Sordariomycetes</taxon>
        <taxon>Hypocreomycetidae</taxon>
        <taxon>Hypocreales</taxon>
        <taxon>Nectriaceae</taxon>
        <taxon>Fusarium</taxon>
        <taxon>Fusarium solani species complex</taxon>
    </lineage>
</organism>
<reference evidence="1" key="1">
    <citation type="submission" date="2021-11" db="EMBL/GenBank/DDBJ databases">
        <title>Fusarium solani-melongenae Genome sequencing and assembly.</title>
        <authorList>
            <person name="Xie S."/>
            <person name="Huang L."/>
            <person name="Zhang X."/>
        </authorList>
    </citation>
    <scope>NUCLEOTIDE SEQUENCE</scope>
    <source>
        <strain evidence="1">CRI 24-3</strain>
    </source>
</reference>
<dbReference type="EMBL" id="CP090035">
    <property type="protein sequence ID" value="UPK96083.1"/>
    <property type="molecule type" value="Genomic_DNA"/>
</dbReference>
<evidence type="ECO:0000313" key="2">
    <source>
        <dbReference type="Proteomes" id="UP000830768"/>
    </source>
</evidence>